<dbReference type="OrthoDB" id="5885784at2"/>
<sequence>MESVFKRAQGKKLSHRKSQEPNGVCQKSEADSKQLMQQFQDVIKHVETNAEDEGSCKDALRRLYTSHETSFSAKKVTGPHE</sequence>
<dbReference type="AlphaFoldDB" id="A0A0C1Q6H9"/>
<gene>
    <name evidence="2" type="ORF">JF50_25345</name>
</gene>
<evidence type="ECO:0000313" key="3">
    <source>
        <dbReference type="Proteomes" id="UP000031327"/>
    </source>
</evidence>
<protein>
    <submittedName>
        <fullName evidence="2">Uncharacterized protein</fullName>
    </submittedName>
</protein>
<dbReference type="EMBL" id="JWIC01000010">
    <property type="protein sequence ID" value="KID55130.1"/>
    <property type="molecule type" value="Genomic_DNA"/>
</dbReference>
<name>A0A0C1Q6H9_9GAMM</name>
<evidence type="ECO:0000256" key="1">
    <source>
        <dbReference type="SAM" id="MobiDB-lite"/>
    </source>
</evidence>
<organism evidence="2 3">
    <name type="scientific">Pseudoalteromonas luteoviolacea</name>
    <dbReference type="NCBI Taxonomy" id="43657"/>
    <lineage>
        <taxon>Bacteria</taxon>
        <taxon>Pseudomonadati</taxon>
        <taxon>Pseudomonadota</taxon>
        <taxon>Gammaproteobacteria</taxon>
        <taxon>Alteromonadales</taxon>
        <taxon>Pseudoalteromonadaceae</taxon>
        <taxon>Pseudoalteromonas</taxon>
    </lineage>
</organism>
<comment type="caution">
    <text evidence="2">The sequence shown here is derived from an EMBL/GenBank/DDBJ whole genome shotgun (WGS) entry which is preliminary data.</text>
</comment>
<dbReference type="RefSeq" id="WP_039612020.1">
    <property type="nucleotide sequence ID" value="NZ_JWIC01000010.1"/>
</dbReference>
<accession>A0A0C1Q6H9</accession>
<proteinExistence type="predicted"/>
<dbReference type="Proteomes" id="UP000031327">
    <property type="component" value="Unassembled WGS sequence"/>
</dbReference>
<feature type="region of interest" description="Disordered" evidence="1">
    <location>
        <begin position="1"/>
        <end position="30"/>
    </location>
</feature>
<reference evidence="2 3" key="1">
    <citation type="submission" date="2014-12" db="EMBL/GenBank/DDBJ databases">
        <title>Draft Genome Sequence of Pseudoalteromonas luteoviolacea HI1.</title>
        <authorList>
            <person name="Asahina A.Y."/>
            <person name="Hadfield M.G."/>
        </authorList>
    </citation>
    <scope>NUCLEOTIDE SEQUENCE [LARGE SCALE GENOMIC DNA]</scope>
    <source>
        <strain evidence="2 3">HI1</strain>
    </source>
</reference>
<evidence type="ECO:0000313" key="2">
    <source>
        <dbReference type="EMBL" id="KID55130.1"/>
    </source>
</evidence>